<dbReference type="Proteomes" id="UP000288859">
    <property type="component" value="Unassembled WGS sequence"/>
</dbReference>
<dbReference type="Pfam" id="PF07690">
    <property type="entry name" value="MFS_1"/>
    <property type="match status" value="1"/>
</dbReference>
<evidence type="ECO:0000256" key="7">
    <source>
        <dbReference type="SAM" id="Phobius"/>
    </source>
</evidence>
<dbReference type="OrthoDB" id="6730379at2759"/>
<feature type="transmembrane region" description="Helical" evidence="7">
    <location>
        <begin position="201"/>
        <end position="221"/>
    </location>
</feature>
<comment type="subcellular location">
    <subcellularLocation>
        <location evidence="1">Membrane</location>
        <topology evidence="1">Multi-pass membrane protein</topology>
    </subcellularLocation>
</comment>
<evidence type="ECO:0000256" key="6">
    <source>
        <dbReference type="ARBA" id="ARBA00037968"/>
    </source>
</evidence>
<dbReference type="InterPro" id="IPR011701">
    <property type="entry name" value="MFS"/>
</dbReference>
<evidence type="ECO:0000313" key="9">
    <source>
        <dbReference type="EMBL" id="RVX67453.1"/>
    </source>
</evidence>
<name>A0A438MX21_EXOME</name>
<dbReference type="PANTHER" id="PTHR43791">
    <property type="entry name" value="PERMEASE-RELATED"/>
    <property type="match status" value="1"/>
</dbReference>
<feature type="transmembrane region" description="Helical" evidence="7">
    <location>
        <begin position="361"/>
        <end position="381"/>
    </location>
</feature>
<evidence type="ECO:0000256" key="3">
    <source>
        <dbReference type="ARBA" id="ARBA00022692"/>
    </source>
</evidence>
<dbReference type="InterPro" id="IPR036259">
    <property type="entry name" value="MFS_trans_sf"/>
</dbReference>
<dbReference type="VEuPathDB" id="FungiDB:PV10_05350"/>
<feature type="transmembrane region" description="Helical" evidence="7">
    <location>
        <begin position="334"/>
        <end position="355"/>
    </location>
</feature>
<evidence type="ECO:0000256" key="2">
    <source>
        <dbReference type="ARBA" id="ARBA00022448"/>
    </source>
</evidence>
<dbReference type="PANTHER" id="PTHR43791:SF103">
    <property type="entry name" value="MAJOR FACILITATOR SUPERFAMILY (MFS) PROFILE DOMAIN-CONTAINING PROTEIN-RELATED"/>
    <property type="match status" value="1"/>
</dbReference>
<dbReference type="EMBL" id="NAJM01000048">
    <property type="protein sequence ID" value="RVX67453.1"/>
    <property type="molecule type" value="Genomic_DNA"/>
</dbReference>
<dbReference type="AlphaFoldDB" id="A0A438MX21"/>
<keyword evidence="5 7" id="KW-0472">Membrane</keyword>
<dbReference type="GO" id="GO:0016020">
    <property type="term" value="C:membrane"/>
    <property type="evidence" value="ECO:0007669"/>
    <property type="project" value="UniProtKB-SubCell"/>
</dbReference>
<dbReference type="FunFam" id="1.20.1250.20:FF:000064">
    <property type="entry name" value="MFS allantoate transporter"/>
    <property type="match status" value="1"/>
</dbReference>
<evidence type="ECO:0000256" key="1">
    <source>
        <dbReference type="ARBA" id="ARBA00004141"/>
    </source>
</evidence>
<feature type="transmembrane region" description="Helical" evidence="7">
    <location>
        <begin position="109"/>
        <end position="131"/>
    </location>
</feature>
<keyword evidence="4 7" id="KW-1133">Transmembrane helix</keyword>
<feature type="transmembrane region" description="Helical" evidence="7">
    <location>
        <begin position="425"/>
        <end position="447"/>
    </location>
</feature>
<feature type="transmembrane region" description="Helical" evidence="7">
    <location>
        <begin position="393"/>
        <end position="413"/>
    </location>
</feature>
<reference evidence="9 10" key="1">
    <citation type="submission" date="2017-03" db="EMBL/GenBank/DDBJ databases">
        <title>Genomes of endolithic fungi from Antarctica.</title>
        <authorList>
            <person name="Coleine C."/>
            <person name="Masonjones S."/>
            <person name="Stajich J.E."/>
        </authorList>
    </citation>
    <scope>NUCLEOTIDE SEQUENCE [LARGE SCALE GENOMIC DNA]</scope>
    <source>
        <strain evidence="9 10">CCFEE 6314</strain>
    </source>
</reference>
<comment type="caution">
    <text evidence="9">The sequence shown here is derived from an EMBL/GenBank/DDBJ whole genome shotgun (WGS) entry which is preliminary data.</text>
</comment>
<evidence type="ECO:0000313" key="10">
    <source>
        <dbReference type="Proteomes" id="UP000288859"/>
    </source>
</evidence>
<evidence type="ECO:0000256" key="4">
    <source>
        <dbReference type="ARBA" id="ARBA00022989"/>
    </source>
</evidence>
<accession>A0A438MX21</accession>
<proteinExistence type="inferred from homology"/>
<dbReference type="GO" id="GO:0022857">
    <property type="term" value="F:transmembrane transporter activity"/>
    <property type="evidence" value="ECO:0007669"/>
    <property type="project" value="InterPro"/>
</dbReference>
<dbReference type="PROSITE" id="PS50850">
    <property type="entry name" value="MFS"/>
    <property type="match status" value="1"/>
</dbReference>
<gene>
    <name evidence="9" type="ORF">B0A52_08806</name>
</gene>
<comment type="similarity">
    <text evidence="6">Belongs to the major facilitator superfamily. Allantoate permease family.</text>
</comment>
<feature type="domain" description="Major facilitator superfamily (MFS) profile" evidence="8">
    <location>
        <begin position="42"/>
        <end position="451"/>
    </location>
</feature>
<keyword evidence="3 7" id="KW-0812">Transmembrane</keyword>
<feature type="transmembrane region" description="Helical" evidence="7">
    <location>
        <begin position="305"/>
        <end position="327"/>
    </location>
</feature>
<evidence type="ECO:0000256" key="5">
    <source>
        <dbReference type="ARBA" id="ARBA00023136"/>
    </source>
</evidence>
<organism evidence="9 10">
    <name type="scientific">Exophiala mesophila</name>
    <name type="common">Black yeast-like fungus</name>
    <dbReference type="NCBI Taxonomy" id="212818"/>
    <lineage>
        <taxon>Eukaryota</taxon>
        <taxon>Fungi</taxon>
        <taxon>Dikarya</taxon>
        <taxon>Ascomycota</taxon>
        <taxon>Pezizomycotina</taxon>
        <taxon>Eurotiomycetes</taxon>
        <taxon>Chaetothyriomycetidae</taxon>
        <taxon>Chaetothyriales</taxon>
        <taxon>Herpotrichiellaceae</taxon>
        <taxon>Exophiala</taxon>
    </lineage>
</organism>
<evidence type="ECO:0000259" key="8">
    <source>
        <dbReference type="PROSITE" id="PS50850"/>
    </source>
</evidence>
<dbReference type="InterPro" id="IPR020846">
    <property type="entry name" value="MFS_dom"/>
</dbReference>
<feature type="transmembrane region" description="Helical" evidence="7">
    <location>
        <begin position="137"/>
        <end position="159"/>
    </location>
</feature>
<sequence>MAEKDVDTKEDIVPTKSQDGEVLEHVEPFDEKKLVRRIDIFMIPLLASLPFLNYLDKSSLSFASIMGIIDDLSLTTNQYSWANSIFFFGYFFFTWFASWFFVRLPLGKYISATLVVWAICIGAMAGCQNFAGIMVVRFILGAAEASILPGCSLLTGMWYKREEHPLRHGAWFFGTSIGVMCGGLLAYGIAHIQGGIGPWRWMFIIFAIATVIWAAFLFWALPDTPMNARFLSPEQRLQAVSRVRVNRQGLKDTTFKWYQVREALLDPKVILPALICCTLSITTGALNAFAPMILVGFGFSRLQAYLFNIAVGGVHGVFILSASYICTRWANVRCYTLLAVISISLMGSLVVRLSTVLGARLFGFLCFFAHLPGLSISLSLIASNTAGFTKKSVGTSMYTVMYCVGNIAGPFLFQAKDAPQYIGGYNGIIGCFVAALIFAALIPLAVIRENRHRDKVYGKPESNMTQQETSGDLPVLTDQTDGENKVFRYVW</sequence>
<dbReference type="Gene3D" id="1.20.1250.20">
    <property type="entry name" value="MFS general substrate transporter like domains"/>
    <property type="match status" value="1"/>
</dbReference>
<feature type="transmembrane region" description="Helical" evidence="7">
    <location>
        <begin position="269"/>
        <end position="299"/>
    </location>
</feature>
<dbReference type="SUPFAM" id="SSF103473">
    <property type="entry name" value="MFS general substrate transporter"/>
    <property type="match status" value="1"/>
</dbReference>
<feature type="transmembrane region" description="Helical" evidence="7">
    <location>
        <begin position="81"/>
        <end position="102"/>
    </location>
</feature>
<feature type="transmembrane region" description="Helical" evidence="7">
    <location>
        <begin position="171"/>
        <end position="189"/>
    </location>
</feature>
<protein>
    <recommendedName>
        <fullName evidence="8">Major facilitator superfamily (MFS) profile domain-containing protein</fullName>
    </recommendedName>
</protein>
<keyword evidence="2" id="KW-0813">Transport</keyword>